<keyword evidence="3" id="KW-1185">Reference proteome</keyword>
<protein>
    <submittedName>
        <fullName evidence="2">Flagellar protein FlaG</fullName>
    </submittedName>
</protein>
<evidence type="ECO:0000313" key="2">
    <source>
        <dbReference type="EMBL" id="MFC5769008.1"/>
    </source>
</evidence>
<keyword evidence="2" id="KW-0282">Flagellum</keyword>
<dbReference type="Pfam" id="PF03646">
    <property type="entry name" value="FlaG"/>
    <property type="match status" value="1"/>
</dbReference>
<comment type="caution">
    <text evidence="2">The sequence shown here is derived from an EMBL/GenBank/DDBJ whole genome shotgun (WGS) entry which is preliminary data.</text>
</comment>
<dbReference type="Gene3D" id="3.30.160.170">
    <property type="entry name" value="FlaG-like"/>
    <property type="match status" value="1"/>
</dbReference>
<keyword evidence="2" id="KW-0969">Cilium</keyword>
<dbReference type="RefSeq" id="WP_096446212.1">
    <property type="nucleotide sequence ID" value="NZ_JBHSOG010000023.1"/>
</dbReference>
<sequence length="121" mass="12635">MSIQPISHSAVAMQSMVGRDTQVARSAPAEQGGAVPAQGVDGAGRVPGAGELQKALEDVARAVAPMAQSLEFSLDKDSGRTVVKVMDTETNEVIRQIPSEEVLAISKAVDKLKGLLLKQQA</sequence>
<feature type="region of interest" description="Disordered" evidence="1">
    <location>
        <begin position="13"/>
        <end position="48"/>
    </location>
</feature>
<evidence type="ECO:0000313" key="3">
    <source>
        <dbReference type="Proteomes" id="UP001595974"/>
    </source>
</evidence>
<organism evidence="2 3">
    <name type="scientific">Thauera sinica</name>
    <dbReference type="NCBI Taxonomy" id="2665146"/>
    <lineage>
        <taxon>Bacteria</taxon>
        <taxon>Pseudomonadati</taxon>
        <taxon>Pseudomonadota</taxon>
        <taxon>Betaproteobacteria</taxon>
        <taxon>Rhodocyclales</taxon>
        <taxon>Zoogloeaceae</taxon>
        <taxon>Thauera</taxon>
    </lineage>
</organism>
<name>A0ABW1APJ5_9RHOO</name>
<dbReference type="SUPFAM" id="SSF160214">
    <property type="entry name" value="FlaG-like"/>
    <property type="match status" value="1"/>
</dbReference>
<gene>
    <name evidence="2" type="ORF">ACFPTN_06450</name>
</gene>
<dbReference type="EMBL" id="JBHSOG010000023">
    <property type="protein sequence ID" value="MFC5769008.1"/>
    <property type="molecule type" value="Genomic_DNA"/>
</dbReference>
<dbReference type="InterPro" id="IPR005186">
    <property type="entry name" value="FlaG"/>
</dbReference>
<proteinExistence type="predicted"/>
<dbReference type="PANTHER" id="PTHR37166:SF1">
    <property type="entry name" value="PROTEIN FLAG"/>
    <property type="match status" value="1"/>
</dbReference>
<dbReference type="Proteomes" id="UP001595974">
    <property type="component" value="Unassembled WGS sequence"/>
</dbReference>
<keyword evidence="2" id="KW-0966">Cell projection</keyword>
<dbReference type="InterPro" id="IPR035924">
    <property type="entry name" value="FlaG-like_sf"/>
</dbReference>
<accession>A0ABW1APJ5</accession>
<reference evidence="3" key="1">
    <citation type="journal article" date="2019" name="Int. J. Syst. Evol. Microbiol.">
        <title>The Global Catalogue of Microorganisms (GCM) 10K type strain sequencing project: providing services to taxonomists for standard genome sequencing and annotation.</title>
        <authorList>
            <consortium name="The Broad Institute Genomics Platform"/>
            <consortium name="The Broad Institute Genome Sequencing Center for Infectious Disease"/>
            <person name="Wu L."/>
            <person name="Ma J."/>
        </authorList>
    </citation>
    <scope>NUCLEOTIDE SEQUENCE [LARGE SCALE GENOMIC DNA]</scope>
    <source>
        <strain evidence="3">SHR3</strain>
    </source>
</reference>
<dbReference type="PANTHER" id="PTHR37166">
    <property type="entry name" value="PROTEIN FLAG"/>
    <property type="match status" value="1"/>
</dbReference>
<evidence type="ECO:0000256" key="1">
    <source>
        <dbReference type="SAM" id="MobiDB-lite"/>
    </source>
</evidence>